<gene>
    <name evidence="1" type="ORF">LQ327_08890</name>
</gene>
<dbReference type="RefSeq" id="WP_230731705.1">
    <property type="nucleotide sequence ID" value="NZ_JAJNDB010000001.1"/>
</dbReference>
<keyword evidence="2" id="KW-1185">Reference proteome</keyword>
<evidence type="ECO:0000313" key="2">
    <source>
        <dbReference type="Proteomes" id="UP001199469"/>
    </source>
</evidence>
<dbReference type="EMBL" id="JAJNDB010000001">
    <property type="protein sequence ID" value="MCD2193497.1"/>
    <property type="molecule type" value="Genomic_DNA"/>
</dbReference>
<proteinExistence type="predicted"/>
<dbReference type="Proteomes" id="UP001199469">
    <property type="component" value="Unassembled WGS sequence"/>
</dbReference>
<sequence length="67" mass="7117">MATARRSSELTGHERALSDALDDVLSRQHGLYSSHSGWELLMENLDASGYAVVPKALTATPAATDCA</sequence>
<protein>
    <submittedName>
        <fullName evidence="1">Uncharacterized protein</fullName>
    </submittedName>
</protein>
<evidence type="ECO:0000313" key="1">
    <source>
        <dbReference type="EMBL" id="MCD2193497.1"/>
    </source>
</evidence>
<comment type="caution">
    <text evidence="1">The sequence shown here is derived from an EMBL/GenBank/DDBJ whole genome shotgun (WGS) entry which is preliminary data.</text>
</comment>
<organism evidence="1 2">
    <name type="scientific">Actinomycetospora endophytica</name>
    <dbReference type="NCBI Taxonomy" id="2291215"/>
    <lineage>
        <taxon>Bacteria</taxon>
        <taxon>Bacillati</taxon>
        <taxon>Actinomycetota</taxon>
        <taxon>Actinomycetes</taxon>
        <taxon>Pseudonocardiales</taxon>
        <taxon>Pseudonocardiaceae</taxon>
        <taxon>Actinomycetospora</taxon>
    </lineage>
</organism>
<reference evidence="1 2" key="1">
    <citation type="submission" date="2021-11" db="EMBL/GenBank/DDBJ databases">
        <title>Draft genome sequence of Actinomycetospora sp. SF1 isolated from the rhizosphere soil.</title>
        <authorList>
            <person name="Duangmal K."/>
            <person name="Chantavorakit T."/>
        </authorList>
    </citation>
    <scope>NUCLEOTIDE SEQUENCE [LARGE SCALE GENOMIC DNA]</scope>
    <source>
        <strain evidence="1 2">TBRC 5722</strain>
    </source>
</reference>
<accession>A0ABS8P5G2</accession>
<name>A0ABS8P5G2_9PSEU</name>